<feature type="compositionally biased region" description="Pro residues" evidence="1">
    <location>
        <begin position="115"/>
        <end position="124"/>
    </location>
</feature>
<protein>
    <submittedName>
        <fullName evidence="2">Uncharacterized protein</fullName>
    </submittedName>
</protein>
<reference evidence="2 3" key="1">
    <citation type="submission" date="2024-04" db="EMBL/GenBank/DDBJ databases">
        <authorList>
            <person name="Waldvogel A.-M."/>
            <person name="Schoenle A."/>
        </authorList>
    </citation>
    <scope>NUCLEOTIDE SEQUENCE [LARGE SCALE GENOMIC DNA]</scope>
</reference>
<feature type="region of interest" description="Disordered" evidence="1">
    <location>
        <begin position="1"/>
        <end position="165"/>
    </location>
</feature>
<organism evidence="2 3">
    <name type="scientific">Knipowitschia caucasica</name>
    <name type="common">Caucasian dwarf goby</name>
    <name type="synonym">Pomatoschistus caucasicus</name>
    <dbReference type="NCBI Taxonomy" id="637954"/>
    <lineage>
        <taxon>Eukaryota</taxon>
        <taxon>Metazoa</taxon>
        <taxon>Chordata</taxon>
        <taxon>Craniata</taxon>
        <taxon>Vertebrata</taxon>
        <taxon>Euteleostomi</taxon>
        <taxon>Actinopterygii</taxon>
        <taxon>Neopterygii</taxon>
        <taxon>Teleostei</taxon>
        <taxon>Neoteleostei</taxon>
        <taxon>Acanthomorphata</taxon>
        <taxon>Gobiaria</taxon>
        <taxon>Gobiiformes</taxon>
        <taxon>Gobioidei</taxon>
        <taxon>Gobiidae</taxon>
        <taxon>Gobiinae</taxon>
        <taxon>Knipowitschia</taxon>
    </lineage>
</organism>
<dbReference type="AlphaFoldDB" id="A0AAV2JC39"/>
<dbReference type="Proteomes" id="UP001497482">
    <property type="component" value="Chromosome 12"/>
</dbReference>
<evidence type="ECO:0000313" key="3">
    <source>
        <dbReference type="Proteomes" id="UP001497482"/>
    </source>
</evidence>
<feature type="compositionally biased region" description="Polar residues" evidence="1">
    <location>
        <begin position="133"/>
        <end position="147"/>
    </location>
</feature>
<evidence type="ECO:0000313" key="2">
    <source>
        <dbReference type="EMBL" id="CAL1575206.1"/>
    </source>
</evidence>
<feature type="compositionally biased region" description="Low complexity" evidence="1">
    <location>
        <begin position="1"/>
        <end position="29"/>
    </location>
</feature>
<gene>
    <name evidence="2" type="ORF">KC01_LOCUS6819</name>
</gene>
<sequence length="165" mass="17709">MDNGSSVSSVGSVSDGRASPSIKSGNGSSSDDDASWDTNSWISKSDIKVNTTKTVPVLPRKETQSSFKKPPPLPRNNKTEDKRKFSQFLNEVTGRVLKTNETSPQPMAIFRHRYPSPPPPPPSTPCQQSPTPGTNGMPQMSCRSTSLPRPANVTGADGELQLGAR</sequence>
<evidence type="ECO:0000256" key="1">
    <source>
        <dbReference type="SAM" id="MobiDB-lite"/>
    </source>
</evidence>
<keyword evidence="3" id="KW-1185">Reference proteome</keyword>
<proteinExistence type="predicted"/>
<name>A0AAV2JC39_KNICA</name>
<dbReference type="EMBL" id="OZ035834">
    <property type="protein sequence ID" value="CAL1575206.1"/>
    <property type="molecule type" value="Genomic_DNA"/>
</dbReference>
<accession>A0AAV2JC39</accession>